<dbReference type="AlphaFoldDB" id="A0A1V9EFB8"/>
<dbReference type="Proteomes" id="UP000192610">
    <property type="component" value="Unassembled WGS sequence"/>
</dbReference>
<dbReference type="GO" id="GO:0008168">
    <property type="term" value="F:methyltransferase activity"/>
    <property type="evidence" value="ECO:0007669"/>
    <property type="project" value="UniProtKB-KW"/>
</dbReference>
<proteinExistence type="predicted"/>
<gene>
    <name evidence="1" type="ORF">A4H97_10395</name>
</gene>
<comment type="caution">
    <text evidence="1">The sequence shown here is derived from an EMBL/GenBank/DDBJ whole genome shotgun (WGS) entry which is preliminary data.</text>
</comment>
<organism evidence="1 2">
    <name type="scientific">Niastella yeongjuensis</name>
    <dbReference type="NCBI Taxonomy" id="354355"/>
    <lineage>
        <taxon>Bacteria</taxon>
        <taxon>Pseudomonadati</taxon>
        <taxon>Bacteroidota</taxon>
        <taxon>Chitinophagia</taxon>
        <taxon>Chitinophagales</taxon>
        <taxon>Chitinophagaceae</taxon>
        <taxon>Niastella</taxon>
    </lineage>
</organism>
<keyword evidence="1" id="KW-0489">Methyltransferase</keyword>
<accession>A0A1V9EFB8</accession>
<dbReference type="Gene3D" id="1.25.40.10">
    <property type="entry name" value="Tetratricopeptide repeat domain"/>
    <property type="match status" value="1"/>
</dbReference>
<sequence length="142" mass="16010">MEFNPENKVVQLCAQGMEQEGKGQPEEAARLFNEAWAIAATDFERFTAAHYVARHQKSVWNKLLWDLKALSHALKIEEEGIKASLASLYLNVAKCYEDLDDFGNAKINYQLALSFVDFLPNDGFGNMIRSGIARGLERVEGR</sequence>
<dbReference type="OrthoDB" id="5509356at2"/>
<dbReference type="InterPro" id="IPR011990">
    <property type="entry name" value="TPR-like_helical_dom_sf"/>
</dbReference>
<protein>
    <submittedName>
        <fullName evidence="1">rRNA adenine methyltransferase</fullName>
    </submittedName>
</protein>
<reference evidence="2" key="1">
    <citation type="submission" date="2016-04" db="EMBL/GenBank/DDBJ databases">
        <authorList>
            <person name="Chen L."/>
            <person name="Zhuang W."/>
            <person name="Wang G."/>
        </authorList>
    </citation>
    <scope>NUCLEOTIDE SEQUENCE [LARGE SCALE GENOMIC DNA]</scope>
    <source>
        <strain evidence="2">17621</strain>
    </source>
</reference>
<dbReference type="GO" id="GO:0032259">
    <property type="term" value="P:methylation"/>
    <property type="evidence" value="ECO:0007669"/>
    <property type="project" value="UniProtKB-KW"/>
</dbReference>
<dbReference type="RefSeq" id="WP_081202817.1">
    <property type="nucleotide sequence ID" value="NZ_FOCZ01000016.1"/>
</dbReference>
<dbReference type="STRING" id="354355.SAMN05660816_06023"/>
<keyword evidence="2" id="KW-1185">Reference proteome</keyword>
<evidence type="ECO:0000313" key="2">
    <source>
        <dbReference type="Proteomes" id="UP000192610"/>
    </source>
</evidence>
<dbReference type="SUPFAM" id="SSF48452">
    <property type="entry name" value="TPR-like"/>
    <property type="match status" value="1"/>
</dbReference>
<keyword evidence="1" id="KW-0808">Transferase</keyword>
<name>A0A1V9EFB8_9BACT</name>
<evidence type="ECO:0000313" key="1">
    <source>
        <dbReference type="EMBL" id="OQP44762.1"/>
    </source>
</evidence>
<dbReference type="EMBL" id="LVXG01000034">
    <property type="protein sequence ID" value="OQP44762.1"/>
    <property type="molecule type" value="Genomic_DNA"/>
</dbReference>